<dbReference type="GO" id="GO:0003676">
    <property type="term" value="F:nucleic acid binding"/>
    <property type="evidence" value="ECO:0007669"/>
    <property type="project" value="InterPro"/>
</dbReference>
<keyword evidence="1" id="KW-0540">Nuclease</keyword>
<keyword evidence="6" id="KW-1185">Reference proteome</keyword>
<dbReference type="CDD" id="cd06127">
    <property type="entry name" value="DEDDh"/>
    <property type="match status" value="1"/>
</dbReference>
<keyword evidence="3 5" id="KW-0269">Exonuclease</keyword>
<geneLocation type="plasmid" evidence="5 6">
    <name>unnamed1</name>
</geneLocation>
<dbReference type="SMART" id="SM00479">
    <property type="entry name" value="EXOIII"/>
    <property type="match status" value="1"/>
</dbReference>
<dbReference type="AlphaFoldDB" id="A0A5P8JWK4"/>
<evidence type="ECO:0000256" key="2">
    <source>
        <dbReference type="ARBA" id="ARBA00022801"/>
    </source>
</evidence>
<evidence type="ECO:0000256" key="1">
    <source>
        <dbReference type="ARBA" id="ARBA00022722"/>
    </source>
</evidence>
<reference evidence="5 6" key="1">
    <citation type="submission" date="2019-10" db="EMBL/GenBank/DDBJ databases">
        <title>Streptomyces sp. strain GY16 isolated from leaves of Broussonetia papyrifera.</title>
        <authorList>
            <person name="Mo P."/>
        </authorList>
    </citation>
    <scope>NUCLEOTIDE SEQUENCE [LARGE SCALE GENOMIC DNA]</scope>
    <source>
        <strain evidence="5 6">GY16</strain>
        <plasmid evidence="5 6">unnamed1</plasmid>
    </source>
</reference>
<keyword evidence="2" id="KW-0378">Hydrolase</keyword>
<dbReference type="EMBL" id="CP045095">
    <property type="protein sequence ID" value="QFQ94878.1"/>
    <property type="molecule type" value="Genomic_DNA"/>
</dbReference>
<dbReference type="KEGG" id="sphv:F9278_00235"/>
<sequence>MGKQKGFGPVQLADHAGLCRWQVDRGLVKGLVPRPALESGRWSDEQADDVAARSGEIREVLGDRQGFGATRTAELLQEATGVELWSCDVEQLAARGLIDETGEWKDHTLYDPRVAAEPSAEVAEALREIVEQRVAWYASSATREAAAGRCGWTELEFENRAREAGMKPGQFGRWALEGIERLAGVEEPDVAGARMLGPDEAADYMGVRRREFDYCVEAGWLTAVSQIRRTVWSGQYRGYNKTVAVPLYRAADLDAVLRIEDVDWDTVRTLKPRQVSPLRKFVSQAPKRAEAVRAFVEQLRADHGLVAWCRYANLANRWIVDWEPREDGTPTVEDVQALVAADAGLAPYADTVQLLGEVGRVVHWARQMLQPGAAVLIDTETHALWGSVMEVAAVDCATGETLLNTLVNPEVPVTDGAFAVHGISDEMVADAPTFDQVLPDLLRVTAGRMVLAYSEEYDRTVVNGDCRRLELPSGHLGRSANWDCVMEARSTWEGVREWLPLGGGHRALGDALDALDVLRQLAVAPSWVRPKEAEKVSA</sequence>
<evidence type="ECO:0000313" key="6">
    <source>
        <dbReference type="Proteomes" id="UP000327294"/>
    </source>
</evidence>
<dbReference type="Pfam" id="PF00929">
    <property type="entry name" value="RNase_T"/>
    <property type="match status" value="1"/>
</dbReference>
<dbReference type="Gene3D" id="3.30.420.10">
    <property type="entry name" value="Ribonuclease H-like superfamily/Ribonuclease H"/>
    <property type="match status" value="1"/>
</dbReference>
<dbReference type="InterPro" id="IPR036397">
    <property type="entry name" value="RNaseH_sf"/>
</dbReference>
<gene>
    <name evidence="5" type="ORF">F9278_00235</name>
</gene>
<dbReference type="GO" id="GO:0008408">
    <property type="term" value="F:3'-5' exonuclease activity"/>
    <property type="evidence" value="ECO:0007669"/>
    <property type="project" value="TreeGrafter"/>
</dbReference>
<dbReference type="RefSeq" id="WP_152166412.1">
    <property type="nucleotide sequence ID" value="NZ_CP045095.1"/>
</dbReference>
<dbReference type="Proteomes" id="UP000327294">
    <property type="component" value="Plasmid unnamed1"/>
</dbReference>
<evidence type="ECO:0000313" key="5">
    <source>
        <dbReference type="EMBL" id="QFQ94878.1"/>
    </source>
</evidence>
<evidence type="ECO:0000259" key="4">
    <source>
        <dbReference type="SMART" id="SM00479"/>
    </source>
</evidence>
<keyword evidence="5" id="KW-0614">Plasmid</keyword>
<dbReference type="InterPro" id="IPR013520">
    <property type="entry name" value="Ribonucl_H"/>
</dbReference>
<dbReference type="PANTHER" id="PTHR30231:SF4">
    <property type="entry name" value="PROTEIN NEN2"/>
    <property type="match status" value="1"/>
</dbReference>
<dbReference type="InterPro" id="IPR012337">
    <property type="entry name" value="RNaseH-like_sf"/>
</dbReference>
<organism evidence="5 6">
    <name type="scientific">Streptomyces phaeolivaceus</name>
    <dbReference type="NCBI Taxonomy" id="2653200"/>
    <lineage>
        <taxon>Bacteria</taxon>
        <taxon>Bacillati</taxon>
        <taxon>Actinomycetota</taxon>
        <taxon>Actinomycetes</taxon>
        <taxon>Kitasatosporales</taxon>
        <taxon>Streptomycetaceae</taxon>
        <taxon>Streptomyces</taxon>
    </lineage>
</organism>
<proteinExistence type="predicted"/>
<evidence type="ECO:0000256" key="3">
    <source>
        <dbReference type="ARBA" id="ARBA00022839"/>
    </source>
</evidence>
<accession>A0A5P8JWK4</accession>
<feature type="domain" description="Exonuclease" evidence="4">
    <location>
        <begin position="373"/>
        <end position="527"/>
    </location>
</feature>
<dbReference type="SUPFAM" id="SSF53098">
    <property type="entry name" value="Ribonuclease H-like"/>
    <property type="match status" value="1"/>
</dbReference>
<name>A0A5P8JWK4_9ACTN</name>
<protein>
    <submittedName>
        <fullName evidence="5">3'-5' exonuclease</fullName>
    </submittedName>
</protein>
<dbReference type="PANTHER" id="PTHR30231">
    <property type="entry name" value="DNA POLYMERASE III SUBUNIT EPSILON"/>
    <property type="match status" value="1"/>
</dbReference>